<feature type="domain" description="PPIase FKBP-type" evidence="7">
    <location>
        <begin position="22"/>
        <end position="81"/>
    </location>
</feature>
<proteinExistence type="predicted"/>
<comment type="catalytic activity">
    <reaction evidence="5">
        <text>[protein]-peptidylproline (omega=180) = [protein]-peptidylproline (omega=0)</text>
        <dbReference type="Rhea" id="RHEA:16237"/>
        <dbReference type="Rhea" id="RHEA-COMP:10747"/>
        <dbReference type="Rhea" id="RHEA-COMP:10748"/>
        <dbReference type="ChEBI" id="CHEBI:83833"/>
        <dbReference type="ChEBI" id="CHEBI:83834"/>
        <dbReference type="EC" id="5.2.1.8"/>
    </reaction>
</comment>
<gene>
    <name evidence="8" type="ORF">g.34978</name>
</gene>
<dbReference type="PROSITE" id="PS50005">
    <property type="entry name" value="TPR"/>
    <property type="match status" value="1"/>
</dbReference>
<dbReference type="PANTHER" id="PTHR11242">
    <property type="entry name" value="ARYL HYDROCARBON RECEPTOR INTERACTING PROTEIN RELATED"/>
    <property type="match status" value="1"/>
</dbReference>
<evidence type="ECO:0000259" key="7">
    <source>
        <dbReference type="PROSITE" id="PS50059"/>
    </source>
</evidence>
<comment type="subcellular location">
    <subcellularLocation>
        <location evidence="1">Cytoplasm</location>
    </subcellularLocation>
</comment>
<organism evidence="8">
    <name type="scientific">Cuerna arida</name>
    <dbReference type="NCBI Taxonomy" id="1464854"/>
    <lineage>
        <taxon>Eukaryota</taxon>
        <taxon>Metazoa</taxon>
        <taxon>Ecdysozoa</taxon>
        <taxon>Arthropoda</taxon>
        <taxon>Hexapoda</taxon>
        <taxon>Insecta</taxon>
        <taxon>Pterygota</taxon>
        <taxon>Neoptera</taxon>
        <taxon>Paraneoptera</taxon>
        <taxon>Hemiptera</taxon>
        <taxon>Auchenorrhyncha</taxon>
        <taxon>Membracoidea</taxon>
        <taxon>Cicadellidae</taxon>
        <taxon>Cicadellinae</taxon>
        <taxon>Proconiini</taxon>
        <taxon>Cuerna</taxon>
    </lineage>
</organism>
<dbReference type="GO" id="GO:0005737">
    <property type="term" value="C:cytoplasm"/>
    <property type="evidence" value="ECO:0007669"/>
    <property type="project" value="UniProtKB-SubCell"/>
</dbReference>
<dbReference type="SUPFAM" id="SSF48452">
    <property type="entry name" value="TPR-like"/>
    <property type="match status" value="1"/>
</dbReference>
<sequence length="315" mass="36063">MDYKIKKEVIHVGSEYTPISSGAKVIFHFETRLCDENLTLVDDSRKMGKPMELVLGKKFKLEVWETIVQAMAVGEVAKFIVDKSLVSSYPFVSKTLRDAGKPNAQRSHCCGTTLQNQGIGHEDLNQMIKEPRDLQFTIELLKVERPGEYTQESWQLTEDEKLAAVPRLKEEGNHLYSQRQYQAAADKYAQAIGYLEQLILREKPRDVEWNELNAKKLPLLLNYAQCKLLLEDFYPVIEHCTTVLEFEPDNVKALFRRGRAHAAVWNVKEAREDLERVAQLDPSVAAAVRSQLSSLDTAVKERDAQDRERLQGKIF</sequence>
<evidence type="ECO:0000256" key="5">
    <source>
        <dbReference type="PROSITE-ProRule" id="PRU00277"/>
    </source>
</evidence>
<evidence type="ECO:0000256" key="4">
    <source>
        <dbReference type="ARBA" id="ARBA00022803"/>
    </source>
</evidence>
<dbReference type="FunFam" id="1.25.40.10:FF:000052">
    <property type="entry name" value="Aryl-hydrocarbon-interacting protein-like 1"/>
    <property type="match status" value="1"/>
</dbReference>
<dbReference type="InterPro" id="IPR011990">
    <property type="entry name" value="TPR-like_helical_dom_sf"/>
</dbReference>
<feature type="repeat" description="TPR" evidence="6">
    <location>
        <begin position="251"/>
        <end position="284"/>
    </location>
</feature>
<dbReference type="Gene3D" id="3.10.50.40">
    <property type="match status" value="1"/>
</dbReference>
<dbReference type="Gene3D" id="1.25.40.10">
    <property type="entry name" value="Tetratricopeptide repeat domain"/>
    <property type="match status" value="1"/>
</dbReference>
<dbReference type="Pfam" id="PF23322">
    <property type="entry name" value="PPIase_AIP"/>
    <property type="match status" value="1"/>
</dbReference>
<dbReference type="SUPFAM" id="SSF54534">
    <property type="entry name" value="FKBP-like"/>
    <property type="match status" value="1"/>
</dbReference>
<keyword evidence="4 6" id="KW-0802">TPR repeat</keyword>
<dbReference type="InterPro" id="IPR019734">
    <property type="entry name" value="TPR_rpt"/>
</dbReference>
<evidence type="ECO:0000256" key="3">
    <source>
        <dbReference type="ARBA" id="ARBA00022737"/>
    </source>
</evidence>
<dbReference type="AlphaFoldDB" id="A0A1B6GLQ7"/>
<keyword evidence="2" id="KW-0963">Cytoplasm</keyword>
<dbReference type="InterPro" id="IPR001179">
    <property type="entry name" value="PPIase_FKBP_dom"/>
</dbReference>
<dbReference type="InterPro" id="IPR046357">
    <property type="entry name" value="PPIase_dom_sf"/>
</dbReference>
<evidence type="ECO:0000256" key="6">
    <source>
        <dbReference type="PROSITE-ProRule" id="PRU00339"/>
    </source>
</evidence>
<keyword evidence="5" id="KW-0413">Isomerase</keyword>
<dbReference type="PANTHER" id="PTHR11242:SF0">
    <property type="entry name" value="TPR_REGION DOMAIN-CONTAINING PROTEIN"/>
    <property type="match status" value="1"/>
</dbReference>
<protein>
    <recommendedName>
        <fullName evidence="5">peptidylprolyl isomerase</fullName>
        <ecNumber evidence="5">5.2.1.8</ecNumber>
    </recommendedName>
</protein>
<evidence type="ECO:0000256" key="2">
    <source>
        <dbReference type="ARBA" id="ARBA00022490"/>
    </source>
</evidence>
<reference evidence="8" key="1">
    <citation type="submission" date="2015-11" db="EMBL/GenBank/DDBJ databases">
        <title>De novo transcriptome assembly of four potential Pierce s Disease insect vectors from Arizona vineyards.</title>
        <authorList>
            <person name="Tassone E.E."/>
        </authorList>
    </citation>
    <scope>NUCLEOTIDE SEQUENCE</scope>
</reference>
<keyword evidence="5" id="KW-0697">Rotamase</keyword>
<dbReference type="PROSITE" id="PS50059">
    <property type="entry name" value="FKBP_PPIASE"/>
    <property type="match status" value="1"/>
</dbReference>
<keyword evidence="3" id="KW-0677">Repeat</keyword>
<evidence type="ECO:0000313" key="8">
    <source>
        <dbReference type="EMBL" id="JAS63350.1"/>
    </source>
</evidence>
<dbReference type="SMART" id="SM00028">
    <property type="entry name" value="TPR"/>
    <property type="match status" value="3"/>
</dbReference>
<dbReference type="EC" id="5.2.1.8" evidence="5"/>
<dbReference type="GO" id="GO:0003755">
    <property type="term" value="F:peptidyl-prolyl cis-trans isomerase activity"/>
    <property type="evidence" value="ECO:0007669"/>
    <property type="project" value="UniProtKB-KW"/>
</dbReference>
<accession>A0A1B6GLQ7</accession>
<evidence type="ECO:0000256" key="1">
    <source>
        <dbReference type="ARBA" id="ARBA00004496"/>
    </source>
</evidence>
<dbReference type="InterPro" id="IPR056277">
    <property type="entry name" value="PPIase_AIP"/>
</dbReference>
<dbReference type="InterPro" id="IPR039663">
    <property type="entry name" value="AIP/AIPL1/TTC9"/>
</dbReference>
<name>A0A1B6GLQ7_9HEMI</name>
<dbReference type="EMBL" id="GECZ01006419">
    <property type="protein sequence ID" value="JAS63350.1"/>
    <property type="molecule type" value="Transcribed_RNA"/>
</dbReference>